<proteinExistence type="predicted"/>
<comment type="caution">
    <text evidence="2">The sequence shown here is derived from an EMBL/GenBank/DDBJ whole genome shotgun (WGS) entry which is preliminary data.</text>
</comment>
<dbReference type="AlphaFoldDB" id="A0A1Y1WYX1"/>
<dbReference type="Proteomes" id="UP000193498">
    <property type="component" value="Unassembled WGS sequence"/>
</dbReference>
<feature type="signal peptide" evidence="1">
    <location>
        <begin position="1"/>
        <end position="19"/>
    </location>
</feature>
<feature type="chain" id="PRO_5011988098" description="NYN domain-containing protein" evidence="1">
    <location>
        <begin position="20"/>
        <end position="160"/>
    </location>
</feature>
<keyword evidence="3" id="KW-1185">Reference proteome</keyword>
<protein>
    <recommendedName>
        <fullName evidence="4">NYN domain-containing protein</fullName>
    </recommendedName>
</protein>
<evidence type="ECO:0008006" key="4">
    <source>
        <dbReference type="Google" id="ProtNLM"/>
    </source>
</evidence>
<gene>
    <name evidence="2" type="ORF">K493DRAFT_308675</name>
</gene>
<name>A0A1Y1WYX1_9FUNG</name>
<dbReference type="InParanoid" id="A0A1Y1WYX1"/>
<keyword evidence="1" id="KW-0732">Signal</keyword>
<evidence type="ECO:0000256" key="1">
    <source>
        <dbReference type="SAM" id="SignalP"/>
    </source>
</evidence>
<accession>A0A1Y1WYX1</accession>
<evidence type="ECO:0000313" key="3">
    <source>
        <dbReference type="Proteomes" id="UP000193498"/>
    </source>
</evidence>
<reference evidence="2 3" key="1">
    <citation type="submission" date="2016-07" db="EMBL/GenBank/DDBJ databases">
        <title>Pervasive Adenine N6-methylation of Active Genes in Fungi.</title>
        <authorList>
            <consortium name="DOE Joint Genome Institute"/>
            <person name="Mondo S.J."/>
            <person name="Dannebaum R.O."/>
            <person name="Kuo R.C."/>
            <person name="Labutti K."/>
            <person name="Haridas S."/>
            <person name="Kuo A."/>
            <person name="Salamov A."/>
            <person name="Ahrendt S.R."/>
            <person name="Lipzen A."/>
            <person name="Sullivan W."/>
            <person name="Andreopoulos W.B."/>
            <person name="Clum A."/>
            <person name="Lindquist E."/>
            <person name="Daum C."/>
            <person name="Ramamoorthy G.K."/>
            <person name="Gryganskyi A."/>
            <person name="Culley D."/>
            <person name="Magnuson J.K."/>
            <person name="James T.Y."/>
            <person name="O'Malley M.A."/>
            <person name="Stajich J.E."/>
            <person name="Spatafora J.W."/>
            <person name="Visel A."/>
            <person name="Grigoriev I.V."/>
        </authorList>
    </citation>
    <scope>NUCLEOTIDE SEQUENCE [LARGE SCALE GENOMIC DNA]</scope>
    <source>
        <strain evidence="2 3">CBS 931.73</strain>
    </source>
</reference>
<dbReference type="EMBL" id="MCFE01000818">
    <property type="protein sequence ID" value="ORX78595.1"/>
    <property type="molecule type" value="Genomic_DNA"/>
</dbReference>
<evidence type="ECO:0000313" key="2">
    <source>
        <dbReference type="EMBL" id="ORX78595.1"/>
    </source>
</evidence>
<organism evidence="2 3">
    <name type="scientific">Basidiobolus meristosporus CBS 931.73</name>
    <dbReference type="NCBI Taxonomy" id="1314790"/>
    <lineage>
        <taxon>Eukaryota</taxon>
        <taxon>Fungi</taxon>
        <taxon>Fungi incertae sedis</taxon>
        <taxon>Zoopagomycota</taxon>
        <taxon>Entomophthoromycotina</taxon>
        <taxon>Basidiobolomycetes</taxon>
        <taxon>Basidiobolales</taxon>
        <taxon>Basidiobolaceae</taxon>
        <taxon>Basidiobolus</taxon>
    </lineage>
</organism>
<sequence length="160" mass="18325">MCLDQVRFLLDCCLLFTAAEVEKSPRSDSPDSQTTRSPTLKKAVILIDLDQAAHLIKLIDKPIPNVEVHLFAGPTYPDQKITYANFHRTERRITDASDYELAFFAFKKLFEKGFVDKIVYIYSCDRALDNVCQLLQENGVESVMLSRVSLLQTVLERYTE</sequence>